<accession>A0AA88MB24</accession>
<organism evidence="2 3">
    <name type="scientific">Tachysurus vachellii</name>
    <name type="common">Darkbarbel catfish</name>
    <name type="synonym">Pelteobagrus vachellii</name>
    <dbReference type="NCBI Taxonomy" id="175792"/>
    <lineage>
        <taxon>Eukaryota</taxon>
        <taxon>Metazoa</taxon>
        <taxon>Chordata</taxon>
        <taxon>Craniata</taxon>
        <taxon>Vertebrata</taxon>
        <taxon>Euteleostomi</taxon>
        <taxon>Actinopterygii</taxon>
        <taxon>Neopterygii</taxon>
        <taxon>Teleostei</taxon>
        <taxon>Ostariophysi</taxon>
        <taxon>Siluriformes</taxon>
        <taxon>Bagridae</taxon>
        <taxon>Tachysurus</taxon>
    </lineage>
</organism>
<dbReference type="GO" id="GO:0002020">
    <property type="term" value="F:protease binding"/>
    <property type="evidence" value="ECO:0007669"/>
    <property type="project" value="InterPro"/>
</dbReference>
<evidence type="ECO:0000313" key="2">
    <source>
        <dbReference type="EMBL" id="KAK2834503.1"/>
    </source>
</evidence>
<gene>
    <name evidence="2" type="ORF">Q7C36_015204</name>
</gene>
<dbReference type="CDD" id="cd01671">
    <property type="entry name" value="CARD"/>
    <property type="match status" value="1"/>
</dbReference>
<dbReference type="PROSITE" id="PS50209">
    <property type="entry name" value="CARD"/>
    <property type="match status" value="1"/>
</dbReference>
<evidence type="ECO:0000259" key="1">
    <source>
        <dbReference type="PROSITE" id="PS50209"/>
    </source>
</evidence>
<sequence length="257" mass="29609">MCFQFFGNSMERTGEEVLVERFRTKMFGRSTMKWYAQRTKKPKNEAKKARCWKKKKRVVRILKQHRELILNELDVNKVLSCLLYKKVFSLSEYTELLGQESSRKRAELFLDQITDKGPDAFYSFCSVLEEVSPHLLTCLLLGHEDGSGGQNKNQGQNLPSQTQEDVFSREEGTVCYPPLYTDPLFDTRIFPKHEKDKYGPAVYYPKIHKFIGTPESISIVGDSEDSAQGKPSLRRIKGRIHRSKSLDSIDLLDSNVS</sequence>
<dbReference type="Pfam" id="PF00619">
    <property type="entry name" value="CARD"/>
    <property type="match status" value="1"/>
</dbReference>
<protein>
    <recommendedName>
        <fullName evidence="1">CARD domain-containing protein</fullName>
    </recommendedName>
</protein>
<proteinExistence type="predicted"/>
<dbReference type="PANTHER" id="PTHR15034:SF5">
    <property type="entry name" value="DEATH DOMAIN-CONTAINING PROTEIN CRADD"/>
    <property type="match status" value="1"/>
</dbReference>
<dbReference type="InterPro" id="IPR011029">
    <property type="entry name" value="DEATH-like_dom_sf"/>
</dbReference>
<comment type="caution">
    <text evidence="2">The sequence shown here is derived from an EMBL/GenBank/DDBJ whole genome shotgun (WGS) entry which is preliminary data.</text>
</comment>
<dbReference type="InterPro" id="IPR037939">
    <property type="entry name" value="CRADD"/>
</dbReference>
<dbReference type="AlphaFoldDB" id="A0AA88MB24"/>
<dbReference type="GO" id="GO:0070513">
    <property type="term" value="F:death domain binding"/>
    <property type="evidence" value="ECO:0007669"/>
    <property type="project" value="InterPro"/>
</dbReference>
<dbReference type="InterPro" id="IPR001315">
    <property type="entry name" value="CARD"/>
</dbReference>
<reference evidence="2" key="1">
    <citation type="submission" date="2023-08" db="EMBL/GenBank/DDBJ databases">
        <title>Pelteobagrus vachellii genome.</title>
        <authorList>
            <person name="Liu H."/>
        </authorList>
    </citation>
    <scope>NUCLEOTIDE SEQUENCE</scope>
    <source>
        <strain evidence="2">PRFRI_2022a</strain>
        <tissue evidence="2">Muscle</tissue>
    </source>
</reference>
<evidence type="ECO:0000313" key="3">
    <source>
        <dbReference type="Proteomes" id="UP001187315"/>
    </source>
</evidence>
<feature type="domain" description="CARD" evidence="1">
    <location>
        <begin position="54"/>
        <end position="143"/>
    </location>
</feature>
<dbReference type="GO" id="GO:0042981">
    <property type="term" value="P:regulation of apoptotic process"/>
    <property type="evidence" value="ECO:0007669"/>
    <property type="project" value="InterPro"/>
</dbReference>
<dbReference type="SUPFAM" id="SSF47986">
    <property type="entry name" value="DEATH domain"/>
    <property type="match status" value="1"/>
</dbReference>
<dbReference type="PANTHER" id="PTHR15034">
    <property type="entry name" value="DEATH DOMAIN-CONTAINING PROTEIN CRADD"/>
    <property type="match status" value="1"/>
</dbReference>
<dbReference type="Proteomes" id="UP001187315">
    <property type="component" value="Unassembled WGS sequence"/>
</dbReference>
<keyword evidence="3" id="KW-1185">Reference proteome</keyword>
<dbReference type="EMBL" id="JAVHJS010000015">
    <property type="protein sequence ID" value="KAK2834503.1"/>
    <property type="molecule type" value="Genomic_DNA"/>
</dbReference>
<name>A0AA88MB24_TACVA</name>
<dbReference type="Gene3D" id="1.10.533.10">
    <property type="entry name" value="Death Domain, Fas"/>
    <property type="match status" value="1"/>
</dbReference>